<organism evidence="3 9">
    <name type="scientific">Rotaria sordida</name>
    <dbReference type="NCBI Taxonomy" id="392033"/>
    <lineage>
        <taxon>Eukaryota</taxon>
        <taxon>Metazoa</taxon>
        <taxon>Spiralia</taxon>
        <taxon>Gnathifera</taxon>
        <taxon>Rotifera</taxon>
        <taxon>Eurotatoria</taxon>
        <taxon>Bdelloidea</taxon>
        <taxon>Philodinida</taxon>
        <taxon>Philodinidae</taxon>
        <taxon>Rotaria</taxon>
    </lineage>
</organism>
<dbReference type="EMBL" id="CAJOAX010000830">
    <property type="protein sequence ID" value="CAF3656226.1"/>
    <property type="molecule type" value="Genomic_DNA"/>
</dbReference>
<dbReference type="Gene3D" id="3.40.50.720">
    <property type="entry name" value="NAD(P)-binding Rossmann-like Domain"/>
    <property type="match status" value="1"/>
</dbReference>
<dbReference type="EMBL" id="CAJNOL010000606">
    <property type="protein sequence ID" value="CAF1135424.1"/>
    <property type="molecule type" value="Genomic_DNA"/>
</dbReference>
<dbReference type="AlphaFoldDB" id="A0A813NCA9"/>
<dbReference type="PRINTS" id="PR00081">
    <property type="entry name" value="GDHRDH"/>
</dbReference>
<evidence type="ECO:0000256" key="1">
    <source>
        <dbReference type="ARBA" id="ARBA00006484"/>
    </source>
</evidence>
<evidence type="ECO:0000313" key="3">
    <source>
        <dbReference type="EMBL" id="CAF0737198.1"/>
    </source>
</evidence>
<proteinExistence type="inferred from homology"/>
<evidence type="ECO:0000313" key="10">
    <source>
        <dbReference type="Proteomes" id="UP000663870"/>
    </source>
</evidence>
<gene>
    <name evidence="8" type="ORF">FNK824_LOCUS17084</name>
    <name evidence="5" type="ORF">JXQ802_LOCUS20927</name>
    <name evidence="7" type="ORF">OTI717_LOCUS9651</name>
    <name evidence="3" type="ORF">PYM288_LOCUS1329</name>
    <name evidence="6" type="ORF">RFH988_LOCUS29683</name>
    <name evidence="4" type="ORF">SEV965_LOCUS14592</name>
</gene>
<accession>A0A813NCA9</accession>
<protein>
    <submittedName>
        <fullName evidence="3">Uncharacterized protein</fullName>
    </submittedName>
</protein>
<dbReference type="PRINTS" id="PR00080">
    <property type="entry name" value="SDRFAMILY"/>
</dbReference>
<dbReference type="Proteomes" id="UP000663854">
    <property type="component" value="Unassembled WGS sequence"/>
</dbReference>
<dbReference type="Proteomes" id="UP000663874">
    <property type="component" value="Unassembled WGS sequence"/>
</dbReference>
<reference evidence="3" key="1">
    <citation type="submission" date="2021-02" db="EMBL/GenBank/DDBJ databases">
        <authorList>
            <person name="Nowell W R."/>
        </authorList>
    </citation>
    <scope>NUCLEOTIDE SEQUENCE</scope>
</reference>
<sequence length="269" mass="29073">MSIRKENESWSQVLLDKVVFITGAGGSIGSVICHTCAMHGAKVVVSDINKKAADKVVVDILETQNEQSDRIMSLELDIVNEQAIEQAVEQVVDQWGTIHVLVNAAAIFTWGSIEDISADDWLHILNVNVRGCALIVKHVVPLLKQQRSGSIIQFGSISGVNGQASFVPYGTTKAAVIQMTRNLAVDLGPFNIRCNSISPGCIKTPVTAQVADFKNLTMDECFQQRSEVQCLKRIGTPQEIANLVVFLASDLCSFITGANLLADGGYTTV</sequence>
<dbReference type="SUPFAM" id="SSF51735">
    <property type="entry name" value="NAD(P)-binding Rossmann-fold domains"/>
    <property type="match status" value="1"/>
</dbReference>
<keyword evidence="2" id="KW-0560">Oxidoreductase</keyword>
<dbReference type="EMBL" id="CAJNOH010000007">
    <property type="protein sequence ID" value="CAF0737198.1"/>
    <property type="molecule type" value="Genomic_DNA"/>
</dbReference>
<comment type="caution">
    <text evidence="3">The sequence shown here is derived from an EMBL/GenBank/DDBJ whole genome shotgun (WGS) entry which is preliminary data.</text>
</comment>
<dbReference type="Proteomes" id="UP000663870">
    <property type="component" value="Unassembled WGS sequence"/>
</dbReference>
<evidence type="ECO:0000313" key="9">
    <source>
        <dbReference type="Proteomes" id="UP000663854"/>
    </source>
</evidence>
<dbReference type="EMBL" id="CAJOBE010002667">
    <property type="protein sequence ID" value="CAF3836594.1"/>
    <property type="molecule type" value="Genomic_DNA"/>
</dbReference>
<evidence type="ECO:0000313" key="6">
    <source>
        <dbReference type="EMBL" id="CAF1300225.1"/>
    </source>
</evidence>
<dbReference type="Pfam" id="PF13561">
    <property type="entry name" value="adh_short_C2"/>
    <property type="match status" value="1"/>
</dbReference>
<dbReference type="FunFam" id="3.40.50.720:FF:000084">
    <property type="entry name" value="Short-chain dehydrogenase reductase"/>
    <property type="match status" value="1"/>
</dbReference>
<dbReference type="EMBL" id="CAJNOU010000733">
    <property type="protein sequence ID" value="CAF1075795.1"/>
    <property type="molecule type" value="Genomic_DNA"/>
</dbReference>
<dbReference type="CDD" id="cd05233">
    <property type="entry name" value="SDR_c"/>
    <property type="match status" value="1"/>
</dbReference>
<dbReference type="PANTHER" id="PTHR24321">
    <property type="entry name" value="DEHYDROGENASES, SHORT CHAIN"/>
    <property type="match status" value="1"/>
</dbReference>
<dbReference type="PANTHER" id="PTHR24321:SF8">
    <property type="entry name" value="ESTRADIOL 17-BETA-DEHYDROGENASE 8-RELATED"/>
    <property type="match status" value="1"/>
</dbReference>
<evidence type="ECO:0000313" key="5">
    <source>
        <dbReference type="EMBL" id="CAF1135424.1"/>
    </source>
</evidence>
<dbReference type="EMBL" id="CAJNOO010002831">
    <property type="protein sequence ID" value="CAF1300225.1"/>
    <property type="molecule type" value="Genomic_DNA"/>
</dbReference>
<evidence type="ECO:0000313" key="7">
    <source>
        <dbReference type="EMBL" id="CAF3656226.1"/>
    </source>
</evidence>
<keyword evidence="10" id="KW-1185">Reference proteome</keyword>
<dbReference type="OrthoDB" id="47007at2759"/>
<dbReference type="InterPro" id="IPR036291">
    <property type="entry name" value="NAD(P)-bd_dom_sf"/>
</dbReference>
<dbReference type="Proteomes" id="UP000663823">
    <property type="component" value="Unassembled WGS sequence"/>
</dbReference>
<evidence type="ECO:0000256" key="2">
    <source>
        <dbReference type="ARBA" id="ARBA00023002"/>
    </source>
</evidence>
<dbReference type="InterPro" id="IPR020904">
    <property type="entry name" value="Sc_DH/Rdtase_CS"/>
</dbReference>
<dbReference type="GO" id="GO:0016491">
    <property type="term" value="F:oxidoreductase activity"/>
    <property type="evidence" value="ECO:0007669"/>
    <property type="project" value="UniProtKB-KW"/>
</dbReference>
<dbReference type="InterPro" id="IPR002347">
    <property type="entry name" value="SDR_fam"/>
</dbReference>
<comment type="similarity">
    <text evidence="1">Belongs to the short-chain dehydrogenases/reductases (SDR) family.</text>
</comment>
<name>A0A813NCA9_9BILA</name>
<evidence type="ECO:0000313" key="8">
    <source>
        <dbReference type="EMBL" id="CAF3836594.1"/>
    </source>
</evidence>
<dbReference type="PROSITE" id="PS00061">
    <property type="entry name" value="ADH_SHORT"/>
    <property type="match status" value="1"/>
</dbReference>
<dbReference type="Proteomes" id="UP000663889">
    <property type="component" value="Unassembled WGS sequence"/>
</dbReference>
<evidence type="ECO:0000313" key="4">
    <source>
        <dbReference type="EMBL" id="CAF1075795.1"/>
    </source>
</evidence>
<dbReference type="Proteomes" id="UP000663882">
    <property type="component" value="Unassembled WGS sequence"/>
</dbReference>